<dbReference type="GeneID" id="89620441"/>
<proteinExistence type="inferred from homology"/>
<dbReference type="NCBIfam" id="TIGR00125">
    <property type="entry name" value="cyt_tran_rel"/>
    <property type="match status" value="1"/>
</dbReference>
<dbReference type="GO" id="GO:0005737">
    <property type="term" value="C:cytoplasm"/>
    <property type="evidence" value="ECO:0007669"/>
    <property type="project" value="UniProtKB-SubCell"/>
</dbReference>
<evidence type="ECO:0000256" key="1">
    <source>
        <dbReference type="ARBA" id="ARBA00022490"/>
    </source>
</evidence>
<dbReference type="SUPFAM" id="SSF52374">
    <property type="entry name" value="Nucleotidylyl transferase"/>
    <property type="match status" value="1"/>
</dbReference>
<feature type="domain" description="Cytidyltransferase-like" evidence="10">
    <location>
        <begin position="5"/>
        <end position="135"/>
    </location>
</feature>
<keyword evidence="7 9" id="KW-0173">Coenzyme A biosynthesis</keyword>
<evidence type="ECO:0000313" key="11">
    <source>
        <dbReference type="EMBL" id="RGT54236.1"/>
    </source>
</evidence>
<feature type="binding site" evidence="9">
    <location>
        <begin position="8"/>
        <end position="9"/>
    </location>
    <ligand>
        <name>ATP</name>
        <dbReference type="ChEBI" id="CHEBI:30616"/>
    </ligand>
</feature>
<feature type="binding site" evidence="9">
    <location>
        <position position="100"/>
    </location>
    <ligand>
        <name>ATP</name>
        <dbReference type="ChEBI" id="CHEBI:30616"/>
    </ligand>
</feature>
<dbReference type="InterPro" id="IPR014729">
    <property type="entry name" value="Rossmann-like_a/b/a_fold"/>
</dbReference>
<evidence type="ECO:0000256" key="3">
    <source>
        <dbReference type="ARBA" id="ARBA00022695"/>
    </source>
</evidence>
<comment type="cofactor">
    <cofactor evidence="9">
        <name>Mg(2+)</name>
        <dbReference type="ChEBI" id="CHEBI:18420"/>
    </cofactor>
</comment>
<dbReference type="EC" id="2.7.7.3" evidence="9"/>
<feature type="binding site" evidence="9">
    <location>
        <position position="8"/>
    </location>
    <ligand>
        <name>substrate</name>
    </ligand>
</feature>
<dbReference type="GO" id="GO:0005524">
    <property type="term" value="F:ATP binding"/>
    <property type="evidence" value="ECO:0007669"/>
    <property type="project" value="UniProtKB-KW"/>
</dbReference>
<feature type="binding site" evidence="9">
    <location>
        <position position="40"/>
    </location>
    <ligand>
        <name>substrate</name>
    </ligand>
</feature>
<keyword evidence="1 9" id="KW-0963">Cytoplasm</keyword>
<dbReference type="PANTHER" id="PTHR21342:SF1">
    <property type="entry name" value="PHOSPHOPANTETHEINE ADENYLYLTRANSFERASE"/>
    <property type="match status" value="1"/>
</dbReference>
<protein>
    <recommendedName>
        <fullName evidence="9">Phosphopantetheine adenylyltransferase</fullName>
        <ecNumber evidence="9">2.7.7.3</ecNumber>
    </recommendedName>
    <alternativeName>
        <fullName evidence="9">Dephospho-CoA pyrophosphorylase</fullName>
    </alternativeName>
    <alternativeName>
        <fullName evidence="9">Pantetheine-phosphate adenylyltransferase</fullName>
        <shortName evidence="9">PPAT</shortName>
    </alternativeName>
</protein>
<dbReference type="UniPathway" id="UPA00241">
    <property type="reaction ID" value="UER00355"/>
</dbReference>
<feature type="binding site" evidence="9">
    <location>
        <position position="75"/>
    </location>
    <ligand>
        <name>substrate</name>
    </ligand>
</feature>
<dbReference type="Proteomes" id="UP000284731">
    <property type="component" value="Unassembled WGS sequence"/>
</dbReference>
<dbReference type="PRINTS" id="PR01020">
    <property type="entry name" value="LPSBIOSNTHSS"/>
</dbReference>
<feature type="binding site" evidence="9">
    <location>
        <position position="89"/>
    </location>
    <ligand>
        <name>substrate</name>
    </ligand>
</feature>
<dbReference type="RefSeq" id="WP_006525578.1">
    <property type="nucleotide sequence ID" value="NZ_AP028934.1"/>
</dbReference>
<evidence type="ECO:0000313" key="12">
    <source>
        <dbReference type="Proteomes" id="UP000284731"/>
    </source>
</evidence>
<dbReference type="AlphaFoldDB" id="A0A412PBH7"/>
<evidence type="ECO:0000256" key="8">
    <source>
        <dbReference type="ARBA" id="ARBA00029346"/>
    </source>
</evidence>
<comment type="catalytic activity">
    <reaction evidence="8 9">
        <text>(R)-4'-phosphopantetheine + ATP + H(+) = 3'-dephospho-CoA + diphosphate</text>
        <dbReference type="Rhea" id="RHEA:19801"/>
        <dbReference type="ChEBI" id="CHEBI:15378"/>
        <dbReference type="ChEBI" id="CHEBI:30616"/>
        <dbReference type="ChEBI" id="CHEBI:33019"/>
        <dbReference type="ChEBI" id="CHEBI:57328"/>
        <dbReference type="ChEBI" id="CHEBI:61723"/>
        <dbReference type="EC" id="2.7.7.3"/>
    </reaction>
</comment>
<feature type="binding site" evidence="9">
    <location>
        <position position="16"/>
    </location>
    <ligand>
        <name>ATP</name>
        <dbReference type="ChEBI" id="CHEBI:30616"/>
    </ligand>
</feature>
<gene>
    <name evidence="9" type="primary">coaD</name>
    <name evidence="11" type="ORF">DWX20_08700</name>
</gene>
<evidence type="ECO:0000256" key="5">
    <source>
        <dbReference type="ARBA" id="ARBA00022840"/>
    </source>
</evidence>
<evidence type="ECO:0000256" key="9">
    <source>
        <dbReference type="HAMAP-Rule" id="MF_00151"/>
    </source>
</evidence>
<accession>A0A412PBH7</accession>
<evidence type="ECO:0000256" key="6">
    <source>
        <dbReference type="ARBA" id="ARBA00022842"/>
    </source>
</evidence>
<dbReference type="Pfam" id="PF01467">
    <property type="entry name" value="CTP_transf_like"/>
    <property type="match status" value="1"/>
</dbReference>
<dbReference type="GO" id="GO:0015937">
    <property type="term" value="P:coenzyme A biosynthetic process"/>
    <property type="evidence" value="ECO:0007669"/>
    <property type="project" value="UniProtKB-UniRule"/>
</dbReference>
<comment type="subunit">
    <text evidence="9">Homohexamer.</text>
</comment>
<dbReference type="EMBL" id="QRWX01000004">
    <property type="protein sequence ID" value="RGT54236.1"/>
    <property type="molecule type" value="Genomic_DNA"/>
</dbReference>
<comment type="caution">
    <text evidence="11">The sequence shown here is derived from an EMBL/GenBank/DDBJ whole genome shotgun (WGS) entry which is preliminary data.</text>
</comment>
<reference evidence="11 12" key="1">
    <citation type="submission" date="2018-08" db="EMBL/GenBank/DDBJ databases">
        <title>A genome reference for cultivated species of the human gut microbiota.</title>
        <authorList>
            <person name="Zou Y."/>
            <person name="Xue W."/>
            <person name="Luo G."/>
        </authorList>
    </citation>
    <scope>NUCLEOTIDE SEQUENCE [LARGE SCALE GENOMIC DNA]</scope>
    <source>
        <strain evidence="11 12">AF18-46</strain>
    </source>
</reference>
<comment type="similarity">
    <text evidence="9">Belongs to the bacterial CoaD family.</text>
</comment>
<feature type="binding site" evidence="9">
    <location>
        <begin position="125"/>
        <end position="131"/>
    </location>
    <ligand>
        <name>ATP</name>
        <dbReference type="ChEBI" id="CHEBI:30616"/>
    </ligand>
</feature>
<feature type="site" description="Transition state stabilizer" evidence="9">
    <location>
        <position position="16"/>
    </location>
</feature>
<organism evidence="11 12">
    <name type="scientific">Solobacterium moorei</name>
    <dbReference type="NCBI Taxonomy" id="102148"/>
    <lineage>
        <taxon>Bacteria</taxon>
        <taxon>Bacillati</taxon>
        <taxon>Bacillota</taxon>
        <taxon>Erysipelotrichia</taxon>
        <taxon>Erysipelotrichales</taxon>
        <taxon>Erysipelotrichaceae</taxon>
        <taxon>Solobacterium</taxon>
    </lineage>
</organism>
<name>A0A412PBH7_9FIRM</name>
<keyword evidence="3 9" id="KW-0548">Nucleotidyltransferase</keyword>
<comment type="function">
    <text evidence="9">Reversibly transfers an adenylyl group from ATP to 4'-phosphopantetheine, yielding dephospho-CoA (dPCoA) and pyrophosphate.</text>
</comment>
<dbReference type="CDD" id="cd02163">
    <property type="entry name" value="PPAT"/>
    <property type="match status" value="1"/>
</dbReference>
<evidence type="ECO:0000256" key="7">
    <source>
        <dbReference type="ARBA" id="ARBA00022993"/>
    </source>
</evidence>
<keyword evidence="5 9" id="KW-0067">ATP-binding</keyword>
<dbReference type="HAMAP" id="MF_00151">
    <property type="entry name" value="PPAT_bact"/>
    <property type="match status" value="1"/>
</dbReference>
<sequence length="173" mass="18978">MKACYPGTFDPITNGHLDIIERASRLFDEVVVLIMFNPRKTCLFNSEERKQMVIDSLKSIGNPQNVTVMIGSGLTVEFARKIGAAVIIRGIRAVSDYEYELGQATANMMLAHEIETAFLIAKPQYSFLSSSVCKEIALNGGDLLNLVPSQVEGPLKEKMAVVAENLKSVQGQI</sequence>
<dbReference type="GO" id="GO:0004595">
    <property type="term" value="F:pantetheine-phosphate adenylyltransferase activity"/>
    <property type="evidence" value="ECO:0007669"/>
    <property type="project" value="UniProtKB-UniRule"/>
</dbReference>
<dbReference type="InterPro" id="IPR004821">
    <property type="entry name" value="Cyt_trans-like"/>
</dbReference>
<keyword evidence="4 9" id="KW-0547">Nucleotide-binding</keyword>
<dbReference type="Gene3D" id="3.40.50.620">
    <property type="entry name" value="HUPs"/>
    <property type="match status" value="1"/>
</dbReference>
<dbReference type="InterPro" id="IPR001980">
    <property type="entry name" value="PPAT"/>
</dbReference>
<feature type="binding site" evidence="9">
    <location>
        <begin position="90"/>
        <end position="92"/>
    </location>
    <ligand>
        <name>ATP</name>
        <dbReference type="ChEBI" id="CHEBI:30616"/>
    </ligand>
</feature>
<dbReference type="PANTHER" id="PTHR21342">
    <property type="entry name" value="PHOSPHOPANTETHEINE ADENYLYLTRANSFERASE"/>
    <property type="match status" value="1"/>
</dbReference>
<evidence type="ECO:0000256" key="4">
    <source>
        <dbReference type="ARBA" id="ARBA00022741"/>
    </source>
</evidence>
<keyword evidence="6 9" id="KW-0460">Magnesium</keyword>
<keyword evidence="2 9" id="KW-0808">Transferase</keyword>
<dbReference type="NCBIfam" id="TIGR01510">
    <property type="entry name" value="coaD_prev_kdtB"/>
    <property type="match status" value="1"/>
</dbReference>
<comment type="pathway">
    <text evidence="9">Cofactor biosynthesis; coenzyme A biosynthesis; CoA from (R)-pantothenate: step 4/5.</text>
</comment>
<comment type="subcellular location">
    <subcellularLocation>
        <location evidence="9">Cytoplasm</location>
    </subcellularLocation>
</comment>
<evidence type="ECO:0000256" key="2">
    <source>
        <dbReference type="ARBA" id="ARBA00022679"/>
    </source>
</evidence>
<evidence type="ECO:0000259" key="10">
    <source>
        <dbReference type="Pfam" id="PF01467"/>
    </source>
</evidence>